<evidence type="ECO:0000313" key="1">
    <source>
        <dbReference type="EMBL" id="KAJ3551390.1"/>
    </source>
</evidence>
<dbReference type="EMBL" id="JANHOG010000807">
    <property type="protein sequence ID" value="KAJ3551390.1"/>
    <property type="molecule type" value="Genomic_DNA"/>
</dbReference>
<comment type="caution">
    <text evidence="1">The sequence shown here is derived from an EMBL/GenBank/DDBJ whole genome shotgun (WGS) entry which is preliminary data.</text>
</comment>
<keyword evidence="2" id="KW-1185">Reference proteome</keyword>
<name>A0ACC1T2Q6_9APHY</name>
<reference evidence="1" key="1">
    <citation type="submission" date="2022-07" db="EMBL/GenBank/DDBJ databases">
        <title>Genome Sequence of Phlebia brevispora.</title>
        <authorList>
            <person name="Buettner E."/>
        </authorList>
    </citation>
    <scope>NUCLEOTIDE SEQUENCE</scope>
    <source>
        <strain evidence="1">MPL23</strain>
    </source>
</reference>
<proteinExistence type="predicted"/>
<sequence length="216" mass="24098">MTNKRRGQNRDTLQSELLEARRNFANARESEQQLRTELQRTTKRLEELEEQIARSEADATGTILAFAQESHKLYNEAVSHFHGVAGIFNASRTQHSETVSSNVLEGEALQIIGRYTGAELTCLPPDVGSALMKSLAWLCVEEPAYTCMSCSKVLTRPPVNSVAIQHAADRLQSLTGTNESIAGNSEPLETPDEDRWRKFFPQDSMLRALFSQRSSA</sequence>
<dbReference type="Proteomes" id="UP001148662">
    <property type="component" value="Unassembled WGS sequence"/>
</dbReference>
<protein>
    <submittedName>
        <fullName evidence="1">Uncharacterized protein</fullName>
    </submittedName>
</protein>
<gene>
    <name evidence="1" type="ORF">NM688_g4731</name>
</gene>
<evidence type="ECO:0000313" key="2">
    <source>
        <dbReference type="Proteomes" id="UP001148662"/>
    </source>
</evidence>
<organism evidence="1 2">
    <name type="scientific">Phlebia brevispora</name>
    <dbReference type="NCBI Taxonomy" id="194682"/>
    <lineage>
        <taxon>Eukaryota</taxon>
        <taxon>Fungi</taxon>
        <taxon>Dikarya</taxon>
        <taxon>Basidiomycota</taxon>
        <taxon>Agaricomycotina</taxon>
        <taxon>Agaricomycetes</taxon>
        <taxon>Polyporales</taxon>
        <taxon>Meruliaceae</taxon>
        <taxon>Phlebia</taxon>
    </lineage>
</organism>
<accession>A0ACC1T2Q6</accession>